<dbReference type="Gene3D" id="3.30.230.40">
    <property type="entry name" value="Imidazole glycerol phosphate dehydratase, domain 1"/>
    <property type="match status" value="2"/>
</dbReference>
<dbReference type="HAMAP" id="MF_00076">
    <property type="entry name" value="HisB"/>
    <property type="match status" value="1"/>
</dbReference>
<dbReference type="InterPro" id="IPR020568">
    <property type="entry name" value="Ribosomal_Su5_D2-typ_SF"/>
</dbReference>
<evidence type="ECO:0000256" key="2">
    <source>
        <dbReference type="ARBA" id="ARBA00016664"/>
    </source>
</evidence>
<accession>A0A401HRQ1</accession>
<keyword evidence="8" id="KW-1185">Reference proteome</keyword>
<name>A0A401HRQ1_9EURY</name>
<dbReference type="EC" id="4.2.1.19" evidence="6"/>
<reference evidence="7 8" key="1">
    <citation type="journal article" date="2019" name="Int. J. Syst. Evol. Microbiol.">
        <title>Methanofervidicoccus abyssi gen. nov., sp. nov., a hydrogenotrophic methanogen, isolated from a hydrothermal vent chimney in the Mid-Cayman Spreading Center, the Caribbean Sea.</title>
        <authorList>
            <person name="Sakai S."/>
            <person name="Takaki Y."/>
            <person name="Miyazaki M."/>
            <person name="Ogawara M."/>
            <person name="Yanagawa K."/>
            <person name="Miyazaki J."/>
            <person name="Takai K."/>
        </authorList>
    </citation>
    <scope>NUCLEOTIDE SEQUENCE [LARGE SCALE GENOMIC DNA]</scope>
    <source>
        <strain evidence="7 8">HHB</strain>
    </source>
</reference>
<keyword evidence="4 6" id="KW-0368">Histidine biosynthesis</keyword>
<evidence type="ECO:0000256" key="4">
    <source>
        <dbReference type="ARBA" id="ARBA00023102"/>
    </source>
</evidence>
<proteinExistence type="inferred from homology"/>
<dbReference type="NCBIfam" id="NF002113">
    <property type="entry name" value="PRK00951.2-3"/>
    <property type="match status" value="1"/>
</dbReference>
<protein>
    <recommendedName>
        <fullName evidence="2 6">Imidazoleglycerol-phosphate dehydratase</fullName>
        <shortName evidence="6">IGPD</shortName>
        <ecNumber evidence="6">4.2.1.19</ecNumber>
    </recommendedName>
</protein>
<evidence type="ECO:0000256" key="6">
    <source>
        <dbReference type="HAMAP-Rule" id="MF_00076"/>
    </source>
</evidence>
<dbReference type="CDD" id="cd07914">
    <property type="entry name" value="IGPD"/>
    <property type="match status" value="1"/>
</dbReference>
<sequence>MLDTTIGDNLRIFEIKRKTKETNITLTINIDGTGEYEISTKIPFFDHVLSSFAKHGSFDLYIYAEGDLEVDDHHIVEDVGITLGLALNKIERKNIKRFGWAIIPMDEARATVSIDLGGRPYIVGEYIPNRCSIGNFSTENVTHFFQSVANSGRMNIHFEVKGENEHHKIEALFKAFGVALDMATQVDERKGIISTKGVI</sequence>
<organism evidence="7 8">
    <name type="scientific">Methanofervidicoccus abyssi</name>
    <dbReference type="NCBI Taxonomy" id="2082189"/>
    <lineage>
        <taxon>Archaea</taxon>
        <taxon>Methanobacteriati</taxon>
        <taxon>Methanobacteriota</taxon>
        <taxon>Methanomada group</taxon>
        <taxon>Methanococci</taxon>
        <taxon>Methanococcales</taxon>
        <taxon>Methanofervidicoccus</taxon>
    </lineage>
</organism>
<dbReference type="PROSITE" id="PS00955">
    <property type="entry name" value="IGP_DEHYDRATASE_2"/>
    <property type="match status" value="1"/>
</dbReference>
<comment type="subcellular location">
    <subcellularLocation>
        <location evidence="6">Cytoplasm</location>
    </subcellularLocation>
</comment>
<keyword evidence="3 6" id="KW-0028">Amino-acid biosynthesis</keyword>
<dbReference type="UniPathway" id="UPA00031">
    <property type="reaction ID" value="UER00011"/>
</dbReference>
<dbReference type="GO" id="GO:0005737">
    <property type="term" value="C:cytoplasm"/>
    <property type="evidence" value="ECO:0007669"/>
    <property type="project" value="UniProtKB-SubCell"/>
</dbReference>
<dbReference type="NCBIfam" id="NF002114">
    <property type="entry name" value="PRK00951.2-4"/>
    <property type="match status" value="1"/>
</dbReference>
<dbReference type="InterPro" id="IPR000807">
    <property type="entry name" value="ImidazoleglycerolP_deHydtase"/>
</dbReference>
<dbReference type="PANTHER" id="PTHR23133:SF2">
    <property type="entry name" value="IMIDAZOLEGLYCEROL-PHOSPHATE DEHYDRATASE"/>
    <property type="match status" value="1"/>
</dbReference>
<dbReference type="FunFam" id="3.30.230.40:FF:000001">
    <property type="entry name" value="Imidazoleglycerol-phosphate dehydratase HisB"/>
    <property type="match status" value="1"/>
</dbReference>
<comment type="pathway">
    <text evidence="1 6">Amino-acid biosynthesis; L-histidine biosynthesis; L-histidine from 5-phospho-alpha-D-ribose 1-diphosphate: step 6/9.</text>
</comment>
<evidence type="ECO:0000313" key="8">
    <source>
        <dbReference type="Proteomes" id="UP000290527"/>
    </source>
</evidence>
<dbReference type="SUPFAM" id="SSF54211">
    <property type="entry name" value="Ribosomal protein S5 domain 2-like"/>
    <property type="match status" value="2"/>
</dbReference>
<dbReference type="FunFam" id="3.30.230.40:FF:000003">
    <property type="entry name" value="Imidazoleglycerol-phosphate dehydratase HisB"/>
    <property type="match status" value="1"/>
</dbReference>
<evidence type="ECO:0000256" key="5">
    <source>
        <dbReference type="ARBA" id="ARBA00023239"/>
    </source>
</evidence>
<dbReference type="InterPro" id="IPR038494">
    <property type="entry name" value="IGPD_sf"/>
</dbReference>
<dbReference type="AlphaFoldDB" id="A0A401HRQ1"/>
<dbReference type="GO" id="GO:0004424">
    <property type="term" value="F:imidazoleglycerol-phosphate dehydratase activity"/>
    <property type="evidence" value="ECO:0007669"/>
    <property type="project" value="UniProtKB-UniRule"/>
</dbReference>
<dbReference type="Proteomes" id="UP000290527">
    <property type="component" value="Unassembled WGS sequence"/>
</dbReference>
<evidence type="ECO:0000313" key="7">
    <source>
        <dbReference type="EMBL" id="GBF36903.1"/>
    </source>
</evidence>
<dbReference type="EMBL" id="BFAX01000004">
    <property type="protein sequence ID" value="GBF36903.1"/>
    <property type="molecule type" value="Genomic_DNA"/>
</dbReference>
<evidence type="ECO:0000256" key="3">
    <source>
        <dbReference type="ARBA" id="ARBA00022605"/>
    </source>
</evidence>
<keyword evidence="6" id="KW-0963">Cytoplasm</keyword>
<gene>
    <name evidence="6" type="primary">hisB</name>
    <name evidence="7" type="ORF">MHHB_P1133</name>
</gene>
<dbReference type="InterPro" id="IPR020565">
    <property type="entry name" value="ImidazoleglycerP_deHydtase_CS"/>
</dbReference>
<dbReference type="PANTHER" id="PTHR23133">
    <property type="entry name" value="IMIDAZOLEGLYCEROL-PHOSPHATE DEHYDRATASE HIS7"/>
    <property type="match status" value="1"/>
</dbReference>
<dbReference type="GO" id="GO:0000105">
    <property type="term" value="P:L-histidine biosynthetic process"/>
    <property type="evidence" value="ECO:0007669"/>
    <property type="project" value="UniProtKB-UniRule"/>
</dbReference>
<dbReference type="NCBIfam" id="NF002111">
    <property type="entry name" value="PRK00951.2-1"/>
    <property type="match status" value="1"/>
</dbReference>
<evidence type="ECO:0000256" key="1">
    <source>
        <dbReference type="ARBA" id="ARBA00005047"/>
    </source>
</evidence>
<keyword evidence="5 6" id="KW-0456">Lyase</keyword>
<comment type="similarity">
    <text evidence="6">Belongs to the imidazoleglycerol-phosphate dehydratase family.</text>
</comment>
<comment type="catalytic activity">
    <reaction evidence="6">
        <text>D-erythro-1-(imidazol-4-yl)glycerol 3-phosphate = 3-(imidazol-4-yl)-2-oxopropyl phosphate + H2O</text>
        <dbReference type="Rhea" id="RHEA:11040"/>
        <dbReference type="ChEBI" id="CHEBI:15377"/>
        <dbReference type="ChEBI" id="CHEBI:57766"/>
        <dbReference type="ChEBI" id="CHEBI:58278"/>
        <dbReference type="EC" id="4.2.1.19"/>
    </reaction>
</comment>
<dbReference type="PROSITE" id="PS00954">
    <property type="entry name" value="IGP_DEHYDRATASE_1"/>
    <property type="match status" value="1"/>
</dbReference>
<dbReference type="Pfam" id="PF00475">
    <property type="entry name" value="IGPD"/>
    <property type="match status" value="1"/>
</dbReference>
<comment type="caution">
    <text evidence="7">The sequence shown here is derived from an EMBL/GenBank/DDBJ whole genome shotgun (WGS) entry which is preliminary data.</text>
</comment>